<keyword evidence="2" id="KW-1185">Reference proteome</keyword>
<comment type="caution">
    <text evidence="1">The sequence shown here is derived from an EMBL/GenBank/DDBJ whole genome shotgun (WGS) entry which is preliminary data.</text>
</comment>
<protein>
    <submittedName>
        <fullName evidence="1">Uncharacterized protein</fullName>
    </submittedName>
</protein>
<dbReference type="Proteomes" id="UP001145114">
    <property type="component" value="Unassembled WGS sequence"/>
</dbReference>
<gene>
    <name evidence="1" type="ORF">EV182_003980</name>
</gene>
<proteinExistence type="predicted"/>
<evidence type="ECO:0000313" key="2">
    <source>
        <dbReference type="Proteomes" id="UP001145114"/>
    </source>
</evidence>
<name>A0ACC1HPU5_9FUNG</name>
<evidence type="ECO:0000313" key="1">
    <source>
        <dbReference type="EMBL" id="KAJ1678472.1"/>
    </source>
</evidence>
<reference evidence="1" key="1">
    <citation type="submission" date="2022-06" db="EMBL/GenBank/DDBJ databases">
        <title>Phylogenomic reconstructions and comparative analyses of Kickxellomycotina fungi.</title>
        <authorList>
            <person name="Reynolds N.K."/>
            <person name="Stajich J.E."/>
            <person name="Barry K."/>
            <person name="Grigoriev I.V."/>
            <person name="Crous P."/>
            <person name="Smith M.E."/>
        </authorList>
    </citation>
    <scope>NUCLEOTIDE SEQUENCE</scope>
    <source>
        <strain evidence="1">RSA 2271</strain>
    </source>
</reference>
<dbReference type="EMBL" id="JAMZIH010001133">
    <property type="protein sequence ID" value="KAJ1678472.1"/>
    <property type="molecule type" value="Genomic_DNA"/>
</dbReference>
<organism evidence="1 2">
    <name type="scientific">Spiromyces aspiralis</name>
    <dbReference type="NCBI Taxonomy" id="68401"/>
    <lineage>
        <taxon>Eukaryota</taxon>
        <taxon>Fungi</taxon>
        <taxon>Fungi incertae sedis</taxon>
        <taxon>Zoopagomycota</taxon>
        <taxon>Kickxellomycotina</taxon>
        <taxon>Kickxellomycetes</taxon>
        <taxon>Kickxellales</taxon>
        <taxon>Kickxellaceae</taxon>
        <taxon>Spiromyces</taxon>
    </lineage>
</organism>
<accession>A0ACC1HPU5</accession>
<sequence>MSFTTRLATVRRAYTSTSDYSRVDQLNKSEYEKTLHDDNAYLRQILEEDDAQAPWNQQPVRIYNRSVQNIEPMGYVDAKQQSHY</sequence>